<keyword evidence="4" id="KW-0966">Cell projection</keyword>
<evidence type="ECO:0000256" key="2">
    <source>
        <dbReference type="ARBA" id="ARBA00022729"/>
    </source>
</evidence>
<dbReference type="GO" id="GO:0042995">
    <property type="term" value="C:cell projection"/>
    <property type="evidence" value="ECO:0007669"/>
    <property type="project" value="UniProtKB-SubCell"/>
</dbReference>
<dbReference type="SUPFAM" id="SSF49265">
    <property type="entry name" value="Fibronectin type III"/>
    <property type="match status" value="1"/>
</dbReference>
<evidence type="ECO:0000256" key="4">
    <source>
        <dbReference type="ARBA" id="ARBA00023273"/>
    </source>
</evidence>
<dbReference type="GO" id="GO:0000272">
    <property type="term" value="P:polysaccharide catabolic process"/>
    <property type="evidence" value="ECO:0007669"/>
    <property type="project" value="UniProtKB-KW"/>
</dbReference>
<dbReference type="InterPro" id="IPR011048">
    <property type="entry name" value="Haem_d1_sf"/>
</dbReference>
<evidence type="ECO:0000256" key="5">
    <source>
        <dbReference type="ARBA" id="ARBA00023295"/>
    </source>
</evidence>
<reference evidence="10 11" key="1">
    <citation type="submission" date="2016-10" db="EMBL/GenBank/DDBJ databases">
        <authorList>
            <person name="de Groot N.N."/>
        </authorList>
    </citation>
    <scope>NUCLEOTIDE SEQUENCE [LARGE SCALE GENOMIC DNA]</scope>
    <source>
        <strain evidence="10 11">CGMCC 4.2022</strain>
    </source>
</reference>
<keyword evidence="3" id="KW-1015">Disulfide bond</keyword>
<dbReference type="Proteomes" id="UP000199341">
    <property type="component" value="Unassembled WGS sequence"/>
</dbReference>
<evidence type="ECO:0000313" key="10">
    <source>
        <dbReference type="EMBL" id="SDN66248.1"/>
    </source>
</evidence>
<protein>
    <submittedName>
        <fullName evidence="10">Concanavalin A-like lectin/glucanases superfamily protein</fullName>
    </submittedName>
</protein>
<dbReference type="InterPro" id="IPR001791">
    <property type="entry name" value="Laminin_G"/>
</dbReference>
<dbReference type="PROSITE" id="PS50025">
    <property type="entry name" value="LAM_G_DOMAIN"/>
    <property type="match status" value="1"/>
</dbReference>
<dbReference type="Gene3D" id="2.130.10.10">
    <property type="entry name" value="YVTN repeat-like/Quinoprotein amine dehydrogenase"/>
    <property type="match status" value="1"/>
</dbReference>
<dbReference type="GO" id="GO:0030246">
    <property type="term" value="F:carbohydrate binding"/>
    <property type="evidence" value="ECO:0007669"/>
    <property type="project" value="UniProtKB-KW"/>
</dbReference>
<proteinExistence type="predicted"/>
<name>A0A1H0D810_9ACTN</name>
<dbReference type="InterPro" id="IPR015943">
    <property type="entry name" value="WD40/YVTN_repeat-like_dom_sf"/>
</dbReference>
<dbReference type="SUPFAM" id="SSF51004">
    <property type="entry name" value="C-terminal (heme d1) domain of cytochrome cd1-nitrite reductase"/>
    <property type="match status" value="1"/>
</dbReference>
<keyword evidence="5" id="KW-0326">Glycosidase</keyword>
<dbReference type="Pfam" id="PF13385">
    <property type="entry name" value="Laminin_G_3"/>
    <property type="match status" value="1"/>
</dbReference>
<evidence type="ECO:0000259" key="9">
    <source>
        <dbReference type="PROSITE" id="PS50853"/>
    </source>
</evidence>
<keyword evidence="6" id="KW-0624">Polysaccharide degradation</keyword>
<keyword evidence="2 7" id="KW-0732">Signal</keyword>
<dbReference type="InterPro" id="IPR006558">
    <property type="entry name" value="LamG-like"/>
</dbReference>
<keyword evidence="11" id="KW-1185">Reference proteome</keyword>
<organism evidence="10 11">
    <name type="scientific">Actinacidiphila guanduensis</name>
    <dbReference type="NCBI Taxonomy" id="310781"/>
    <lineage>
        <taxon>Bacteria</taxon>
        <taxon>Bacillati</taxon>
        <taxon>Actinomycetota</taxon>
        <taxon>Actinomycetes</taxon>
        <taxon>Kitasatosporales</taxon>
        <taxon>Streptomycetaceae</taxon>
        <taxon>Actinacidiphila</taxon>
    </lineage>
</organism>
<keyword evidence="6" id="KW-0119">Carbohydrate metabolism</keyword>
<dbReference type="InterPro" id="IPR003961">
    <property type="entry name" value="FN3_dom"/>
</dbReference>
<evidence type="ECO:0000256" key="7">
    <source>
        <dbReference type="SAM" id="SignalP"/>
    </source>
</evidence>
<feature type="domain" description="Fibronectin type-III" evidence="9">
    <location>
        <begin position="413"/>
        <end position="511"/>
    </location>
</feature>
<evidence type="ECO:0000259" key="8">
    <source>
        <dbReference type="PROSITE" id="PS50025"/>
    </source>
</evidence>
<evidence type="ECO:0000313" key="11">
    <source>
        <dbReference type="Proteomes" id="UP000199341"/>
    </source>
</evidence>
<dbReference type="Gene3D" id="2.60.120.200">
    <property type="match status" value="1"/>
</dbReference>
<dbReference type="InterPro" id="IPR013320">
    <property type="entry name" value="ConA-like_dom_sf"/>
</dbReference>
<dbReference type="SUPFAM" id="SSF49899">
    <property type="entry name" value="Concanavalin A-like lectins/glucanases"/>
    <property type="match status" value="1"/>
</dbReference>
<sequence length="740" mass="76751">MHRWPVFTAALALAAAALGAVGSPQATALQAPVGITADNLPTYQTNGVVWAMAQAGGKVFAGGTFSTIRPPGAAAGTSETPAANFASFDAATGAPSGCQLSFTVGSNNATVRALAVSPDGKTLYAGGFFGSVSGTGVSSLAAIDLATCTVSTTFRPAVSGTVRTIVATDDAVYFGGDVTSVGGTTRHRYAAVSATDGSLLPWAPDVDLPGRALALTPNGQDAILGGDFNTVDGTDSHSLAVVDTSTGALVKAYPNGFIDPNSVTKDIVVDPASNSFYTANEGTGGGVFDGRIRFSLTDFNQVWRDNCLGATQALEVYNTVLYSGSHAHDCSSMGEFPNGVRKHLLAEGVDDAKLLPWFPDTNDGIGEQIGPRVMALSNTGGTEYLWTGGEFTTVNGAAQQGLTRFASAPDTGAPSLPQTSVTSIAPGAVQVRWQSSLDLDDSLLTYRVYRNGSTTPIYTTTGTSLPWIRPQITFTDTDVTPGVKYTYRVSASDGTNTSALSPNASATVPASAEAYPAQVLADGATLYWRYDAASGSYNADTSPSDDSGVSVGGPTHGVTGVLPGSSKAYTYNGTSQFTYSDRQHPQPTSYSIETWFRTTTTSGGMIMGFGNLPAQTSTLYDKHVYMTDSGQLIFGVYTGSTQTVTYPTPLNDGQWHQVVATQGAGGIKLYVDGVLRASKPFVTQNEAYPGYWKVGGDNLNGWPSVPSSMYFAGTIDESAVYPSVLTAAQIANHYALGTAG</sequence>
<comment type="subcellular location">
    <subcellularLocation>
        <location evidence="1">Cell projection</location>
    </subcellularLocation>
</comment>
<dbReference type="InterPro" id="IPR013783">
    <property type="entry name" value="Ig-like_fold"/>
</dbReference>
<gene>
    <name evidence="10" type="ORF">SAMN05216259_105107</name>
</gene>
<feature type="signal peptide" evidence="7">
    <location>
        <begin position="1"/>
        <end position="28"/>
    </location>
</feature>
<dbReference type="Gene3D" id="2.60.40.10">
    <property type="entry name" value="Immunoglobulins"/>
    <property type="match status" value="1"/>
</dbReference>
<feature type="domain" description="Laminin G" evidence="8">
    <location>
        <begin position="566"/>
        <end position="740"/>
    </location>
</feature>
<dbReference type="SMART" id="SM00560">
    <property type="entry name" value="LamGL"/>
    <property type="match status" value="1"/>
</dbReference>
<dbReference type="SMART" id="SM00282">
    <property type="entry name" value="LamG"/>
    <property type="match status" value="1"/>
</dbReference>
<dbReference type="OrthoDB" id="9802683at2"/>
<dbReference type="SMART" id="SM00060">
    <property type="entry name" value="FN3"/>
    <property type="match status" value="1"/>
</dbReference>
<evidence type="ECO:0000256" key="6">
    <source>
        <dbReference type="ARBA" id="ARBA00023326"/>
    </source>
</evidence>
<keyword evidence="10" id="KW-0430">Lectin</keyword>
<dbReference type="EMBL" id="FNIE01000005">
    <property type="protein sequence ID" value="SDN66248.1"/>
    <property type="molecule type" value="Genomic_DNA"/>
</dbReference>
<dbReference type="InterPro" id="IPR036116">
    <property type="entry name" value="FN3_sf"/>
</dbReference>
<evidence type="ECO:0000256" key="1">
    <source>
        <dbReference type="ARBA" id="ARBA00004316"/>
    </source>
</evidence>
<dbReference type="PROSITE" id="PS50853">
    <property type="entry name" value="FN3"/>
    <property type="match status" value="1"/>
</dbReference>
<evidence type="ECO:0000256" key="3">
    <source>
        <dbReference type="ARBA" id="ARBA00023157"/>
    </source>
</evidence>
<dbReference type="AlphaFoldDB" id="A0A1H0D810"/>
<dbReference type="GO" id="GO:0016798">
    <property type="term" value="F:hydrolase activity, acting on glycosyl bonds"/>
    <property type="evidence" value="ECO:0007669"/>
    <property type="project" value="UniProtKB-KW"/>
</dbReference>
<dbReference type="RefSeq" id="WP_093784410.1">
    <property type="nucleotide sequence ID" value="NZ_FNIE01000005.1"/>
</dbReference>
<dbReference type="CDD" id="cd00063">
    <property type="entry name" value="FN3"/>
    <property type="match status" value="1"/>
</dbReference>
<keyword evidence="5" id="KW-0378">Hydrolase</keyword>
<feature type="chain" id="PRO_5011644314" evidence="7">
    <location>
        <begin position="29"/>
        <end position="740"/>
    </location>
</feature>
<dbReference type="STRING" id="310781.SAMN05216259_105107"/>
<accession>A0A1H0D810</accession>
<dbReference type="CDD" id="cd00110">
    <property type="entry name" value="LamG"/>
    <property type="match status" value="1"/>
</dbReference>